<evidence type="ECO:0000313" key="1">
    <source>
        <dbReference type="EMBL" id="KAK3784163.1"/>
    </source>
</evidence>
<protein>
    <submittedName>
        <fullName evidence="1">Uncharacterized protein</fullName>
    </submittedName>
</protein>
<reference evidence="1" key="1">
    <citation type="journal article" date="2023" name="G3 (Bethesda)">
        <title>A reference genome for the long-term kleptoplast-retaining sea slug Elysia crispata morphotype clarki.</title>
        <authorList>
            <person name="Eastman K.E."/>
            <person name="Pendleton A.L."/>
            <person name="Shaikh M.A."/>
            <person name="Suttiyut T."/>
            <person name="Ogas R."/>
            <person name="Tomko P."/>
            <person name="Gavelis G."/>
            <person name="Widhalm J.R."/>
            <person name="Wisecaver J.H."/>
        </authorList>
    </citation>
    <scope>NUCLEOTIDE SEQUENCE</scope>
    <source>
        <strain evidence="1">ECLA1</strain>
    </source>
</reference>
<sequence>MRSFYMKNSTDYLSRMMNQKSFNISDLITSKAPCPKFLSWLCSSAGRGRLDMGRQSSHAVKPIKLSRECTPIKKGKQETETVETTVRSLVSRGWELEIYLTLQSRAVTSWCQTVGRAGPQ</sequence>
<proteinExistence type="predicted"/>
<dbReference type="Proteomes" id="UP001283361">
    <property type="component" value="Unassembled WGS sequence"/>
</dbReference>
<organism evidence="1 2">
    <name type="scientific">Elysia crispata</name>
    <name type="common">lettuce slug</name>
    <dbReference type="NCBI Taxonomy" id="231223"/>
    <lineage>
        <taxon>Eukaryota</taxon>
        <taxon>Metazoa</taxon>
        <taxon>Spiralia</taxon>
        <taxon>Lophotrochozoa</taxon>
        <taxon>Mollusca</taxon>
        <taxon>Gastropoda</taxon>
        <taxon>Heterobranchia</taxon>
        <taxon>Euthyneura</taxon>
        <taxon>Panpulmonata</taxon>
        <taxon>Sacoglossa</taxon>
        <taxon>Placobranchoidea</taxon>
        <taxon>Plakobranchidae</taxon>
        <taxon>Elysia</taxon>
    </lineage>
</organism>
<evidence type="ECO:0000313" key="2">
    <source>
        <dbReference type="Proteomes" id="UP001283361"/>
    </source>
</evidence>
<comment type="caution">
    <text evidence="1">The sequence shown here is derived from an EMBL/GenBank/DDBJ whole genome shotgun (WGS) entry which is preliminary data.</text>
</comment>
<dbReference type="AlphaFoldDB" id="A0AAE1AA77"/>
<keyword evidence="2" id="KW-1185">Reference proteome</keyword>
<dbReference type="EMBL" id="JAWDGP010002306">
    <property type="protein sequence ID" value="KAK3784163.1"/>
    <property type="molecule type" value="Genomic_DNA"/>
</dbReference>
<gene>
    <name evidence="1" type="ORF">RRG08_030954</name>
</gene>
<accession>A0AAE1AA77</accession>
<name>A0AAE1AA77_9GAST</name>